<dbReference type="AlphaFoldDB" id="A0A915AHG0"/>
<proteinExistence type="inferred from homology"/>
<evidence type="ECO:0000313" key="4">
    <source>
        <dbReference type="WBParaSite" id="PgR006_g041_t01"/>
    </source>
</evidence>
<accession>A0A915AHG0</accession>
<protein>
    <submittedName>
        <fullName evidence="4">BolA-like protein</fullName>
    </submittedName>
</protein>
<evidence type="ECO:0000256" key="1">
    <source>
        <dbReference type="ARBA" id="ARBA00005578"/>
    </source>
</evidence>
<evidence type="ECO:0000313" key="3">
    <source>
        <dbReference type="Proteomes" id="UP000887569"/>
    </source>
</evidence>
<dbReference type="PANTHER" id="PTHR46229">
    <property type="entry name" value="BOLA TRANSCRIPTION REGULATOR"/>
    <property type="match status" value="1"/>
</dbReference>
<dbReference type="InterPro" id="IPR050961">
    <property type="entry name" value="BolA/IbaG_stress_morph_reg"/>
</dbReference>
<comment type="similarity">
    <text evidence="1 2">Belongs to the BolA/IbaG family.</text>
</comment>
<dbReference type="WBParaSite" id="PgR006_g041_t01">
    <property type="protein sequence ID" value="PgR006_g041_t01"/>
    <property type="gene ID" value="PgR006_g041"/>
</dbReference>
<dbReference type="GO" id="GO:0005739">
    <property type="term" value="C:mitochondrion"/>
    <property type="evidence" value="ECO:0007669"/>
    <property type="project" value="TreeGrafter"/>
</dbReference>
<keyword evidence="3" id="KW-1185">Reference proteome</keyword>
<dbReference type="PANTHER" id="PTHR46229:SF2">
    <property type="entry name" value="BOLA-LIKE PROTEIN 1"/>
    <property type="match status" value="1"/>
</dbReference>
<name>A0A915AHG0_PARUN</name>
<reference evidence="4" key="1">
    <citation type="submission" date="2022-11" db="UniProtKB">
        <authorList>
            <consortium name="WormBaseParasite"/>
        </authorList>
    </citation>
    <scope>IDENTIFICATION</scope>
</reference>
<dbReference type="Pfam" id="PF01722">
    <property type="entry name" value="BolA"/>
    <property type="match status" value="1"/>
</dbReference>
<dbReference type="Gene3D" id="3.30.300.90">
    <property type="entry name" value="BolA-like"/>
    <property type="match status" value="1"/>
</dbReference>
<evidence type="ECO:0000256" key="2">
    <source>
        <dbReference type="RuleBase" id="RU003860"/>
    </source>
</evidence>
<dbReference type="SUPFAM" id="SSF82657">
    <property type="entry name" value="BolA-like"/>
    <property type="match status" value="1"/>
</dbReference>
<dbReference type="InterPro" id="IPR002634">
    <property type="entry name" value="BolA"/>
</dbReference>
<organism evidence="3 4">
    <name type="scientific">Parascaris univalens</name>
    <name type="common">Nematode worm</name>
    <dbReference type="NCBI Taxonomy" id="6257"/>
    <lineage>
        <taxon>Eukaryota</taxon>
        <taxon>Metazoa</taxon>
        <taxon>Ecdysozoa</taxon>
        <taxon>Nematoda</taxon>
        <taxon>Chromadorea</taxon>
        <taxon>Rhabditida</taxon>
        <taxon>Spirurina</taxon>
        <taxon>Ascaridomorpha</taxon>
        <taxon>Ascaridoidea</taxon>
        <taxon>Ascarididae</taxon>
        <taxon>Parascaris</taxon>
    </lineage>
</organism>
<dbReference type="Proteomes" id="UP000887569">
    <property type="component" value="Unplaced"/>
</dbReference>
<sequence>MLRRGLILINRHLSSFSEGRPLQTRIRRKLTECFSPSHLEVECESHLHRGPRDAERHFRVQIVSDRFEGLRTIQMHRLVNECLAEELAGPVHALRIDAYATSKYDGQVVHPSPACTSVKRTHASSPISVKLSSEPSFMR</sequence>
<dbReference type="InterPro" id="IPR036065">
    <property type="entry name" value="BolA-like_sf"/>
</dbReference>